<reference evidence="5 6" key="1">
    <citation type="submission" date="2018-03" db="EMBL/GenBank/DDBJ databases">
        <title>Defining the species Micromonospora saelicesensis and Micromonospora noduli under the framework of genomics.</title>
        <authorList>
            <person name="Riesco R."/>
            <person name="Trujillo M.E."/>
        </authorList>
    </citation>
    <scope>NUCLEOTIDE SEQUENCE [LARGE SCALE GENOMIC DNA]</scope>
    <source>
        <strain evidence="5 6">PSN13</strain>
    </source>
</reference>
<dbReference type="InterPro" id="IPR003833">
    <property type="entry name" value="CT_C_D"/>
</dbReference>
<evidence type="ECO:0000259" key="4">
    <source>
        <dbReference type="SMART" id="SM00796"/>
    </source>
</evidence>
<dbReference type="AlphaFoldDB" id="A0A328NMK8"/>
<dbReference type="GO" id="GO:0016787">
    <property type="term" value="F:hydrolase activity"/>
    <property type="evidence" value="ECO:0007669"/>
    <property type="project" value="UniProtKB-KW"/>
</dbReference>
<dbReference type="GO" id="GO:0005524">
    <property type="term" value="F:ATP binding"/>
    <property type="evidence" value="ECO:0007669"/>
    <property type="project" value="UniProtKB-KW"/>
</dbReference>
<dbReference type="GO" id="GO:0016301">
    <property type="term" value="F:kinase activity"/>
    <property type="evidence" value="ECO:0007669"/>
    <property type="project" value="UniProtKB-KW"/>
</dbReference>
<dbReference type="SUPFAM" id="SSF50891">
    <property type="entry name" value="Cyclophilin-like"/>
    <property type="match status" value="1"/>
</dbReference>
<name>A0A328NMK8_9ACTN</name>
<keyword evidence="3" id="KW-0067">ATP-binding</keyword>
<evidence type="ECO:0000256" key="2">
    <source>
        <dbReference type="ARBA" id="ARBA00022801"/>
    </source>
</evidence>
<keyword evidence="2" id="KW-0378">Hydrolase</keyword>
<organism evidence="5 6">
    <name type="scientific">Micromonospora saelicesensis</name>
    <dbReference type="NCBI Taxonomy" id="285676"/>
    <lineage>
        <taxon>Bacteria</taxon>
        <taxon>Bacillati</taxon>
        <taxon>Actinomycetota</taxon>
        <taxon>Actinomycetes</taxon>
        <taxon>Micromonosporales</taxon>
        <taxon>Micromonosporaceae</taxon>
        <taxon>Micromonospora</taxon>
    </lineage>
</organism>
<dbReference type="RefSeq" id="WP_112677453.1">
    <property type="nucleotide sequence ID" value="NZ_PYAG01000033.1"/>
</dbReference>
<evidence type="ECO:0000256" key="1">
    <source>
        <dbReference type="ARBA" id="ARBA00022741"/>
    </source>
</evidence>
<protein>
    <submittedName>
        <fullName evidence="5">Kinase A inhibitor</fullName>
    </submittedName>
</protein>
<dbReference type="Pfam" id="PF02682">
    <property type="entry name" value="CT_C_D"/>
    <property type="match status" value="1"/>
</dbReference>
<dbReference type="InterPro" id="IPR029000">
    <property type="entry name" value="Cyclophilin-like_dom_sf"/>
</dbReference>
<dbReference type="EMBL" id="PYAG01000033">
    <property type="protein sequence ID" value="RAO29404.1"/>
    <property type="molecule type" value="Genomic_DNA"/>
</dbReference>
<dbReference type="Gene3D" id="2.40.100.10">
    <property type="entry name" value="Cyclophilin-like"/>
    <property type="match status" value="1"/>
</dbReference>
<proteinExistence type="predicted"/>
<dbReference type="Gene3D" id="3.30.1360.40">
    <property type="match status" value="1"/>
</dbReference>
<gene>
    <name evidence="5" type="ORF">PSN13_04598</name>
</gene>
<keyword evidence="5" id="KW-0808">Transferase</keyword>
<evidence type="ECO:0000313" key="5">
    <source>
        <dbReference type="EMBL" id="RAO29404.1"/>
    </source>
</evidence>
<sequence>MRIRPVGAHALLLDCTAPADTAEAVADIPEAAFVEAWRAELWRRRERGDLIAVEIVPAARTVLLDGLPDPTTTAEQLTRWTSAVTAAITRPDQADTKAEAHAEAEAKSHAGTNAAADVHAQDHNATAEDRADDGADDGVDDAADVVVPVTFDGPDLPAVAEHWGVDVPAVRHRLTSTRFRVAFCGFAPGFPYLTGLPAELALPRLATPRPRVPAGSVALAGPYAGIYPGASPGGWLLVGRTGLVLFDVAADPPARLGPGTTVRMVVA</sequence>
<evidence type="ECO:0000256" key="3">
    <source>
        <dbReference type="ARBA" id="ARBA00022840"/>
    </source>
</evidence>
<comment type="caution">
    <text evidence="5">The sequence shown here is derived from an EMBL/GenBank/DDBJ whole genome shotgun (WGS) entry which is preliminary data.</text>
</comment>
<feature type="domain" description="Carboxyltransferase" evidence="4">
    <location>
        <begin position="1"/>
        <end position="256"/>
    </location>
</feature>
<dbReference type="PANTHER" id="PTHR34698">
    <property type="entry name" value="5-OXOPROLINASE SUBUNIT B"/>
    <property type="match status" value="1"/>
</dbReference>
<dbReference type="PANTHER" id="PTHR34698:SF2">
    <property type="entry name" value="5-OXOPROLINASE SUBUNIT B"/>
    <property type="match status" value="1"/>
</dbReference>
<keyword evidence="5" id="KW-0418">Kinase</keyword>
<dbReference type="SMART" id="SM00796">
    <property type="entry name" value="AHS1"/>
    <property type="match status" value="1"/>
</dbReference>
<accession>A0A328NMK8</accession>
<evidence type="ECO:0000313" key="6">
    <source>
        <dbReference type="Proteomes" id="UP000249419"/>
    </source>
</evidence>
<keyword evidence="1" id="KW-0547">Nucleotide-binding</keyword>
<dbReference type="Proteomes" id="UP000249419">
    <property type="component" value="Unassembled WGS sequence"/>
</dbReference>
<dbReference type="InterPro" id="IPR010016">
    <property type="entry name" value="PxpB"/>
</dbReference>